<dbReference type="Proteomes" id="UP000315750">
    <property type="component" value="Chromosome"/>
</dbReference>
<evidence type="ECO:0000256" key="1">
    <source>
        <dbReference type="SAM" id="Phobius"/>
    </source>
</evidence>
<name>A0A518AV67_9BACT</name>
<evidence type="ECO:0000313" key="2">
    <source>
        <dbReference type="EMBL" id="QDU58603.1"/>
    </source>
</evidence>
<reference evidence="2 3" key="1">
    <citation type="submission" date="2019-02" db="EMBL/GenBank/DDBJ databases">
        <title>Deep-cultivation of Planctomycetes and their phenomic and genomic characterization uncovers novel biology.</title>
        <authorList>
            <person name="Wiegand S."/>
            <person name="Jogler M."/>
            <person name="Boedeker C."/>
            <person name="Pinto D."/>
            <person name="Vollmers J."/>
            <person name="Rivas-Marin E."/>
            <person name="Kohn T."/>
            <person name="Peeters S.H."/>
            <person name="Heuer A."/>
            <person name="Rast P."/>
            <person name="Oberbeckmann S."/>
            <person name="Bunk B."/>
            <person name="Jeske O."/>
            <person name="Meyerdierks A."/>
            <person name="Storesund J.E."/>
            <person name="Kallscheuer N."/>
            <person name="Luecker S."/>
            <person name="Lage O.M."/>
            <person name="Pohl T."/>
            <person name="Merkel B.J."/>
            <person name="Hornburger P."/>
            <person name="Mueller R.-W."/>
            <person name="Bruemmer F."/>
            <person name="Labrenz M."/>
            <person name="Spormann A.M."/>
            <person name="Op den Camp H."/>
            <person name="Overmann J."/>
            <person name="Amann R."/>
            <person name="Jetten M.S.M."/>
            <person name="Mascher T."/>
            <person name="Medema M.H."/>
            <person name="Devos D.P."/>
            <person name="Kaster A.-K."/>
            <person name="Ovreas L."/>
            <person name="Rohde M."/>
            <person name="Galperin M.Y."/>
            <person name="Jogler C."/>
        </authorList>
    </citation>
    <scope>NUCLEOTIDE SEQUENCE [LARGE SCALE GENOMIC DNA]</scope>
    <source>
        <strain evidence="2 3">Pan181</strain>
    </source>
</reference>
<organism evidence="2 3">
    <name type="scientific">Aeoliella mucimassa</name>
    <dbReference type="NCBI Taxonomy" id="2527972"/>
    <lineage>
        <taxon>Bacteria</taxon>
        <taxon>Pseudomonadati</taxon>
        <taxon>Planctomycetota</taxon>
        <taxon>Planctomycetia</taxon>
        <taxon>Pirellulales</taxon>
        <taxon>Lacipirellulaceae</taxon>
        <taxon>Aeoliella</taxon>
    </lineage>
</organism>
<dbReference type="RefSeq" id="WP_145250816.1">
    <property type="nucleotide sequence ID" value="NZ_CP036278.1"/>
</dbReference>
<keyword evidence="1" id="KW-0812">Transmembrane</keyword>
<dbReference type="OrthoDB" id="270597at2"/>
<keyword evidence="3" id="KW-1185">Reference proteome</keyword>
<keyword evidence="1" id="KW-0472">Membrane</keyword>
<keyword evidence="1" id="KW-1133">Transmembrane helix</keyword>
<accession>A0A518AV67</accession>
<evidence type="ECO:0008006" key="4">
    <source>
        <dbReference type="Google" id="ProtNLM"/>
    </source>
</evidence>
<feature type="transmembrane region" description="Helical" evidence="1">
    <location>
        <begin position="59"/>
        <end position="78"/>
    </location>
</feature>
<proteinExistence type="predicted"/>
<dbReference type="AlphaFoldDB" id="A0A518AV67"/>
<dbReference type="EMBL" id="CP036278">
    <property type="protein sequence ID" value="QDU58603.1"/>
    <property type="molecule type" value="Genomic_DNA"/>
</dbReference>
<sequence length="152" mass="17754">MSRYSRSQLYVDPKVQGALWRRLLWHWVIYNAVVCVLVLGLEWMNDPFRPISAVVSDTWWTYGPLLMVLACLIPVFIYDSIRFSHRFVGPVFRLRKVLHSLAQGENPGHVKFREKDFWKEIADDLNQVIGRLHDEPSATLEGDDTVKEEQLV</sequence>
<evidence type="ECO:0000313" key="3">
    <source>
        <dbReference type="Proteomes" id="UP000315750"/>
    </source>
</evidence>
<protein>
    <recommendedName>
        <fullName evidence="4">HAMP domain-containing protein</fullName>
    </recommendedName>
</protein>
<feature type="transmembrane region" description="Helical" evidence="1">
    <location>
        <begin position="23"/>
        <end position="44"/>
    </location>
</feature>
<dbReference type="KEGG" id="amuc:Pan181_48420"/>
<gene>
    <name evidence="2" type="ORF">Pan181_48420</name>
</gene>